<dbReference type="InterPro" id="IPR027417">
    <property type="entry name" value="P-loop_NTPase"/>
</dbReference>
<dbReference type="STRING" id="926571.NVIE_016830"/>
<dbReference type="Gene3D" id="3.40.50.300">
    <property type="entry name" value="P-loop containing nucleotide triphosphate hydrolases"/>
    <property type="match status" value="2"/>
</dbReference>
<dbReference type="EMBL" id="CP007536">
    <property type="protein sequence ID" value="AIC15938.1"/>
    <property type="molecule type" value="Genomic_DNA"/>
</dbReference>
<dbReference type="GeneID" id="74946951"/>
<keyword evidence="7" id="KW-1185">Reference proteome</keyword>
<evidence type="ECO:0000256" key="1">
    <source>
        <dbReference type="ARBA" id="ARBA00007816"/>
    </source>
</evidence>
<comment type="similarity">
    <text evidence="1">Belongs to the HerA family.</text>
</comment>
<dbReference type="KEGG" id="nvn:NVIE_016830"/>
<dbReference type="GO" id="GO:0043139">
    <property type="term" value="F:5'-3' DNA helicase activity"/>
    <property type="evidence" value="ECO:0007669"/>
    <property type="project" value="UniProtKB-EC"/>
</dbReference>
<dbReference type="Proteomes" id="UP000027093">
    <property type="component" value="Chromosome"/>
</dbReference>
<dbReference type="AlphaFoldDB" id="A0A060HKE9"/>
<name>A0A060HKE9_9ARCH</name>
<proteinExistence type="inferred from homology"/>
<gene>
    <name evidence="6" type="ORF">NVIE_016830</name>
</gene>
<evidence type="ECO:0000259" key="5">
    <source>
        <dbReference type="Pfam" id="PF01935"/>
    </source>
</evidence>
<dbReference type="InterPro" id="IPR008571">
    <property type="entry name" value="HerA-like"/>
</dbReference>
<dbReference type="RefSeq" id="WP_075054828.1">
    <property type="nucleotide sequence ID" value="NZ_CP007536.1"/>
</dbReference>
<dbReference type="PANTHER" id="PTHR42957:SF1">
    <property type="entry name" value="HELICASE MJ1565-RELATED"/>
    <property type="match status" value="1"/>
</dbReference>
<dbReference type="GO" id="GO:0043138">
    <property type="term" value="F:3'-5' DNA helicase activity"/>
    <property type="evidence" value="ECO:0007669"/>
    <property type="project" value="UniProtKB-EC"/>
</dbReference>
<evidence type="ECO:0000313" key="6">
    <source>
        <dbReference type="EMBL" id="AIC15938.1"/>
    </source>
</evidence>
<accession>A0A060HKE9</accession>
<sequence>MSEGGEKELGIIVGVAKPDYVRFESRRPVSVGEYVVMQSCGEKILALVERSFVKSDALGDSIRNYDEASESLQVAAENKRDKSYKADARIIGYLEKLRRCKAVMPALPPEPGTLIYEATTADLAKVFAPEGTEWAHMGSLLRNVEVEVRANIDKVVSRHLAVLAMTGMGKSNLVSLLAKEIARVGGTMIIFDYHDDYSTLDLGRNAANLMPAKINPRMLPADKLAEVIEIQENASNQIHVLRQALTQDVQQRKGDDFWDSLVAGARAVGAEEKMYREAAAKVEDKIDYVRKKFRNILDPGMADPIALIKNGKINVINLVELTEKQANVSVSYYLEELLDDRKRATRQAKDRIQSAEDLKSPPRFNAPVLVVIEEAHVFIPKDEKTETKYFASKVAREGRKFGLGLVIVSQRPRSIDANILSQMGSLAVMRMIQPDDQMQVSAASEALSRDLIDQLPSLNPGEAVFAGQWVNLPTFVRADEVKERKIGGDLKAVEQWSQLAAAKEIAKESSDSYVPPGYIQD</sequence>
<evidence type="ECO:0000256" key="2">
    <source>
        <dbReference type="ARBA" id="ARBA00034617"/>
    </source>
</evidence>
<comment type="catalytic activity">
    <reaction evidence="3">
        <text>ATP + H2O = ADP + phosphate + H(+)</text>
        <dbReference type="Rhea" id="RHEA:13065"/>
        <dbReference type="ChEBI" id="CHEBI:15377"/>
        <dbReference type="ChEBI" id="CHEBI:15378"/>
        <dbReference type="ChEBI" id="CHEBI:30616"/>
        <dbReference type="ChEBI" id="CHEBI:43474"/>
        <dbReference type="ChEBI" id="CHEBI:456216"/>
        <dbReference type="EC" id="5.6.2.3"/>
    </reaction>
</comment>
<evidence type="ECO:0000256" key="3">
    <source>
        <dbReference type="ARBA" id="ARBA00048954"/>
    </source>
</evidence>
<feature type="domain" description="Helicase HerA central" evidence="5">
    <location>
        <begin position="136"/>
        <end position="336"/>
    </location>
</feature>
<comment type="catalytic activity">
    <reaction evidence="4">
        <text>ATP + H2O = ADP + phosphate + H(+)</text>
        <dbReference type="Rhea" id="RHEA:13065"/>
        <dbReference type="ChEBI" id="CHEBI:15377"/>
        <dbReference type="ChEBI" id="CHEBI:15378"/>
        <dbReference type="ChEBI" id="CHEBI:30616"/>
        <dbReference type="ChEBI" id="CHEBI:43474"/>
        <dbReference type="ChEBI" id="CHEBI:456216"/>
        <dbReference type="EC" id="5.6.2.4"/>
    </reaction>
</comment>
<dbReference type="InterPro" id="IPR002789">
    <property type="entry name" value="HerA_central"/>
</dbReference>
<dbReference type="SUPFAM" id="SSF52540">
    <property type="entry name" value="P-loop containing nucleoside triphosphate hydrolases"/>
    <property type="match status" value="1"/>
</dbReference>
<evidence type="ECO:0000313" key="7">
    <source>
        <dbReference type="Proteomes" id="UP000027093"/>
    </source>
</evidence>
<organism evidence="6 7">
    <name type="scientific">Nitrososphaera viennensis EN76</name>
    <dbReference type="NCBI Taxonomy" id="926571"/>
    <lineage>
        <taxon>Archaea</taxon>
        <taxon>Nitrososphaerota</taxon>
        <taxon>Nitrososphaeria</taxon>
        <taxon>Nitrososphaerales</taxon>
        <taxon>Nitrososphaeraceae</taxon>
        <taxon>Nitrososphaera</taxon>
    </lineage>
</organism>
<dbReference type="Pfam" id="PF01935">
    <property type="entry name" value="DUF87"/>
    <property type="match status" value="1"/>
</dbReference>
<dbReference type="OrthoDB" id="107033at2157"/>
<dbReference type="PANTHER" id="PTHR42957">
    <property type="entry name" value="HELICASE MJ1565-RELATED"/>
    <property type="match status" value="1"/>
</dbReference>
<protein>
    <submittedName>
        <fullName evidence="6">DUF87 domain-containing protein</fullName>
    </submittedName>
</protein>
<comment type="catalytic activity">
    <reaction evidence="2">
        <text>Couples ATP hydrolysis with the unwinding of duplex DNA by translocating in the 3'-5' direction.</text>
        <dbReference type="EC" id="5.6.2.4"/>
    </reaction>
</comment>
<dbReference type="HOGENOM" id="CLU_023842_2_0_2"/>
<evidence type="ECO:0000256" key="4">
    <source>
        <dbReference type="ARBA" id="ARBA00048988"/>
    </source>
</evidence>
<reference evidence="6 7" key="1">
    <citation type="journal article" date="2014" name="Int. J. Syst. Evol. Microbiol.">
        <title>Nitrososphaera viennensis gen. nov., sp. nov., an aerobic and mesophilic, ammonia-oxidizing archaeon from soil and a member of the archaeal phylum Thaumarchaeota.</title>
        <authorList>
            <person name="Stieglmeier M."/>
            <person name="Klingl A."/>
            <person name="Alves R.J."/>
            <person name="Rittmann S.K."/>
            <person name="Melcher M."/>
            <person name="Leisch N."/>
            <person name="Schleper C."/>
        </authorList>
    </citation>
    <scope>NUCLEOTIDE SEQUENCE [LARGE SCALE GENOMIC DNA]</scope>
    <source>
        <strain evidence="6">EN76</strain>
    </source>
</reference>